<protein>
    <submittedName>
        <fullName evidence="1">Peroxide stress protein YaaA</fullName>
    </submittedName>
</protein>
<organism evidence="1 2">
    <name type="scientific">Actinomadura alba</name>
    <dbReference type="NCBI Taxonomy" id="406431"/>
    <lineage>
        <taxon>Bacteria</taxon>
        <taxon>Bacillati</taxon>
        <taxon>Actinomycetota</taxon>
        <taxon>Actinomycetes</taxon>
        <taxon>Streptosporangiales</taxon>
        <taxon>Thermomonosporaceae</taxon>
        <taxon>Actinomadura</taxon>
    </lineage>
</organism>
<evidence type="ECO:0000313" key="1">
    <source>
        <dbReference type="EMBL" id="MBC6465183.1"/>
    </source>
</evidence>
<reference evidence="1 2" key="1">
    <citation type="submission" date="2020-06" db="EMBL/GenBank/DDBJ databases">
        <title>Actinomadura xiongansis sp. nov., isolated from soil of Baiyangdian.</title>
        <authorList>
            <person name="Zhang X."/>
        </authorList>
    </citation>
    <scope>NUCLEOTIDE SEQUENCE [LARGE SCALE GENOMIC DNA]</scope>
    <source>
        <strain evidence="1 2">HBUM206468</strain>
    </source>
</reference>
<accession>A0ABR7LKH6</accession>
<name>A0ABR7LKH6_9ACTN</name>
<evidence type="ECO:0000313" key="2">
    <source>
        <dbReference type="Proteomes" id="UP000805614"/>
    </source>
</evidence>
<dbReference type="PANTHER" id="PTHR30283:SF4">
    <property type="entry name" value="PEROXIDE STRESS RESISTANCE PROTEIN YAAA"/>
    <property type="match status" value="1"/>
</dbReference>
<gene>
    <name evidence="1" type="primary">yaaA</name>
    <name evidence="1" type="ORF">HKK74_06725</name>
</gene>
<dbReference type="Proteomes" id="UP000805614">
    <property type="component" value="Unassembled WGS sequence"/>
</dbReference>
<dbReference type="EMBL" id="JABVEC010000003">
    <property type="protein sequence ID" value="MBC6465183.1"/>
    <property type="molecule type" value="Genomic_DNA"/>
</dbReference>
<sequence>MLVLLPPSEGKAAVGDGAPVDLAGLSRPELAATRKRVLKALTALCKGPERQAMEILGLPAGQAEAVGRNRVLRSAPALPAARLYTGVLYDNLGLADLDAAAAARAAERLAIFSGLWGVLRIDDRVPPYRLAMGVRLPPLGALAGVWRPAIARAMRSSRPGLIVDMRSAPYAAAWRPAVPTVAVRVFRERIVDGVVRRSVVSHMAKATRGAVTRDLIAADADPGSPEELAKLLSDLGHVVELDRPARAGAPWTADVILDEPAGPGT</sequence>
<keyword evidence="2" id="KW-1185">Reference proteome</keyword>
<proteinExistence type="predicted"/>
<dbReference type="Pfam" id="PF03883">
    <property type="entry name" value="H2O2_YaaD"/>
    <property type="match status" value="1"/>
</dbReference>
<dbReference type="RefSeq" id="WP_187242312.1">
    <property type="nucleotide sequence ID" value="NZ_BAAAOK010000017.1"/>
</dbReference>
<dbReference type="InterPro" id="IPR005583">
    <property type="entry name" value="YaaA"/>
</dbReference>
<dbReference type="NCBIfam" id="NF002545">
    <property type="entry name" value="PRK02101.2-3"/>
    <property type="match status" value="1"/>
</dbReference>
<dbReference type="PANTHER" id="PTHR30283">
    <property type="entry name" value="PEROXIDE STRESS RESPONSE PROTEIN YAAA"/>
    <property type="match status" value="1"/>
</dbReference>
<comment type="caution">
    <text evidence="1">The sequence shown here is derived from an EMBL/GenBank/DDBJ whole genome shotgun (WGS) entry which is preliminary data.</text>
</comment>